<evidence type="ECO:0000256" key="1">
    <source>
        <dbReference type="SAM" id="Phobius"/>
    </source>
</evidence>
<name>A0A0G1RFA0_9BACT</name>
<protein>
    <submittedName>
        <fullName evidence="2">Uncharacterized protein</fullName>
    </submittedName>
</protein>
<sequence length="94" mass="10183">MKNEGKDKASGWTMAAYVTGVPFFLNAAAFITHAGDALNEMTIKPILSRLPMGLEQLSTETASRLIADTLLLIPIGLIFLGCLTQSRRAARHHS</sequence>
<accession>A0A0G1RFA0</accession>
<gene>
    <name evidence="2" type="ORF">UX78_C0013G0005</name>
</gene>
<comment type="caution">
    <text evidence="2">The sequence shown here is derived from an EMBL/GenBank/DDBJ whole genome shotgun (WGS) entry which is preliminary data.</text>
</comment>
<dbReference type="EMBL" id="LCNM01000013">
    <property type="protein sequence ID" value="KKU56009.1"/>
    <property type="molecule type" value="Genomic_DNA"/>
</dbReference>
<evidence type="ECO:0000313" key="3">
    <source>
        <dbReference type="Proteomes" id="UP000034607"/>
    </source>
</evidence>
<dbReference type="Proteomes" id="UP000034607">
    <property type="component" value="Unassembled WGS sequence"/>
</dbReference>
<organism evidence="2 3">
    <name type="scientific">Candidatus Amesbacteria bacterium GW2011_GWA2_47_11</name>
    <dbReference type="NCBI Taxonomy" id="1618357"/>
    <lineage>
        <taxon>Bacteria</taxon>
        <taxon>Candidatus Amesiibacteriota</taxon>
    </lineage>
</organism>
<feature type="transmembrane region" description="Helical" evidence="1">
    <location>
        <begin position="12"/>
        <end position="31"/>
    </location>
</feature>
<dbReference type="AlphaFoldDB" id="A0A0G1RFA0"/>
<evidence type="ECO:0000313" key="2">
    <source>
        <dbReference type="EMBL" id="KKU56009.1"/>
    </source>
</evidence>
<reference evidence="2 3" key="1">
    <citation type="journal article" date="2015" name="Nature">
        <title>rRNA introns, odd ribosomes, and small enigmatic genomes across a large radiation of phyla.</title>
        <authorList>
            <person name="Brown C.T."/>
            <person name="Hug L.A."/>
            <person name="Thomas B.C."/>
            <person name="Sharon I."/>
            <person name="Castelle C.J."/>
            <person name="Singh A."/>
            <person name="Wilkins M.J."/>
            <person name="Williams K.H."/>
            <person name="Banfield J.F."/>
        </authorList>
    </citation>
    <scope>NUCLEOTIDE SEQUENCE [LARGE SCALE GENOMIC DNA]</scope>
</reference>
<keyword evidence="1" id="KW-0812">Transmembrane</keyword>
<proteinExistence type="predicted"/>
<keyword evidence="1" id="KW-0472">Membrane</keyword>
<keyword evidence="1" id="KW-1133">Transmembrane helix</keyword>
<feature type="transmembrane region" description="Helical" evidence="1">
    <location>
        <begin position="65"/>
        <end position="84"/>
    </location>
</feature>